<reference evidence="5 6" key="1">
    <citation type="submission" date="2020-02" db="EMBL/GenBank/DDBJ databases">
        <title>Full genome sequence of Nocardioides sp. R-3366.</title>
        <authorList>
            <person name="Im W.-T."/>
        </authorList>
    </citation>
    <scope>NUCLEOTIDE SEQUENCE [LARGE SCALE GENOMIC DNA]</scope>
    <source>
        <strain evidence="5 6">R-3366</strain>
    </source>
</reference>
<dbReference type="AlphaFoldDB" id="A0A6G6WDJ3"/>
<dbReference type="RefSeq" id="WP_165232849.1">
    <property type="nucleotide sequence ID" value="NZ_CP049257.1"/>
</dbReference>
<keyword evidence="6" id="KW-1185">Reference proteome</keyword>
<dbReference type="Pfam" id="PF12833">
    <property type="entry name" value="HTH_18"/>
    <property type="match status" value="1"/>
</dbReference>
<keyword evidence="1" id="KW-0805">Transcription regulation</keyword>
<dbReference type="KEGG" id="nano:G5V58_12050"/>
<feature type="domain" description="HTH araC/xylS-type" evidence="4">
    <location>
        <begin position="145"/>
        <end position="241"/>
    </location>
</feature>
<evidence type="ECO:0000313" key="6">
    <source>
        <dbReference type="Proteomes" id="UP000502996"/>
    </source>
</evidence>
<evidence type="ECO:0000256" key="2">
    <source>
        <dbReference type="ARBA" id="ARBA00023125"/>
    </source>
</evidence>
<evidence type="ECO:0000313" key="5">
    <source>
        <dbReference type="EMBL" id="QIG43398.1"/>
    </source>
</evidence>
<keyword evidence="2" id="KW-0238">DNA-binding</keyword>
<dbReference type="PROSITE" id="PS00041">
    <property type="entry name" value="HTH_ARAC_FAMILY_1"/>
    <property type="match status" value="1"/>
</dbReference>
<evidence type="ECO:0000256" key="3">
    <source>
        <dbReference type="ARBA" id="ARBA00023163"/>
    </source>
</evidence>
<sequence>MSVLAPYVTSLQAYDVPAGAPAVHRGLPDTSLTLVLGLGRPVDVGWADGTGRAARWSTVSGLHAGPAAIHQDGPQRGVSVGLTPAGARALLGVPAAALAGELLELADVAPDLADLPERVQGGSPVAVVVQALSAALARRGAVGPRAEVGRALARLARGGRVEEAAAEVGLSRRRLGTLVRDETGLTPKAYQRVARFSASRVLLGRRSLAEVAATCGYADQGHLAREWSALAGCPPSTWLREEFPFLQDLGGPGDPD</sequence>
<organism evidence="5 6">
    <name type="scientific">Nocardioides anomalus</name>
    <dbReference type="NCBI Taxonomy" id="2712223"/>
    <lineage>
        <taxon>Bacteria</taxon>
        <taxon>Bacillati</taxon>
        <taxon>Actinomycetota</taxon>
        <taxon>Actinomycetes</taxon>
        <taxon>Propionibacteriales</taxon>
        <taxon>Nocardioidaceae</taxon>
        <taxon>Nocardioides</taxon>
    </lineage>
</organism>
<dbReference type="PROSITE" id="PS01124">
    <property type="entry name" value="HTH_ARAC_FAMILY_2"/>
    <property type="match status" value="1"/>
</dbReference>
<proteinExistence type="predicted"/>
<dbReference type="SMART" id="SM00342">
    <property type="entry name" value="HTH_ARAC"/>
    <property type="match status" value="1"/>
</dbReference>
<dbReference type="InterPro" id="IPR018060">
    <property type="entry name" value="HTH_AraC"/>
</dbReference>
<evidence type="ECO:0000259" key="4">
    <source>
        <dbReference type="PROSITE" id="PS01124"/>
    </source>
</evidence>
<evidence type="ECO:0000256" key="1">
    <source>
        <dbReference type="ARBA" id="ARBA00023015"/>
    </source>
</evidence>
<dbReference type="PANTHER" id="PTHR46796">
    <property type="entry name" value="HTH-TYPE TRANSCRIPTIONAL ACTIVATOR RHAS-RELATED"/>
    <property type="match status" value="1"/>
</dbReference>
<dbReference type="GO" id="GO:0003700">
    <property type="term" value="F:DNA-binding transcription factor activity"/>
    <property type="evidence" value="ECO:0007669"/>
    <property type="project" value="InterPro"/>
</dbReference>
<dbReference type="GO" id="GO:0043565">
    <property type="term" value="F:sequence-specific DNA binding"/>
    <property type="evidence" value="ECO:0007669"/>
    <property type="project" value="InterPro"/>
</dbReference>
<gene>
    <name evidence="5" type="ORF">G5V58_12050</name>
</gene>
<name>A0A6G6WDJ3_9ACTN</name>
<dbReference type="InterPro" id="IPR050204">
    <property type="entry name" value="AraC_XylS_family_regulators"/>
</dbReference>
<dbReference type="Gene3D" id="1.10.10.60">
    <property type="entry name" value="Homeodomain-like"/>
    <property type="match status" value="1"/>
</dbReference>
<dbReference type="SUPFAM" id="SSF46689">
    <property type="entry name" value="Homeodomain-like"/>
    <property type="match status" value="1"/>
</dbReference>
<accession>A0A6G6WDJ3</accession>
<dbReference type="PANTHER" id="PTHR46796:SF15">
    <property type="entry name" value="BLL1074 PROTEIN"/>
    <property type="match status" value="1"/>
</dbReference>
<protein>
    <submittedName>
        <fullName evidence="5">AraC family transcriptional regulator</fullName>
    </submittedName>
</protein>
<dbReference type="Proteomes" id="UP000502996">
    <property type="component" value="Chromosome"/>
</dbReference>
<keyword evidence="3" id="KW-0804">Transcription</keyword>
<dbReference type="InterPro" id="IPR018062">
    <property type="entry name" value="HTH_AraC-typ_CS"/>
</dbReference>
<dbReference type="EMBL" id="CP049257">
    <property type="protein sequence ID" value="QIG43398.1"/>
    <property type="molecule type" value="Genomic_DNA"/>
</dbReference>
<dbReference type="InterPro" id="IPR009057">
    <property type="entry name" value="Homeodomain-like_sf"/>
</dbReference>